<feature type="region of interest" description="Disordered" evidence="1">
    <location>
        <begin position="22"/>
        <end position="85"/>
    </location>
</feature>
<dbReference type="EMBL" id="JBITGY010000001">
    <property type="protein sequence ID" value="MFI6496138.1"/>
    <property type="molecule type" value="Genomic_DNA"/>
</dbReference>
<dbReference type="RefSeq" id="WP_397078076.1">
    <property type="nucleotide sequence ID" value="NZ_JBITGY010000001.1"/>
</dbReference>
<dbReference type="InterPro" id="IPR008258">
    <property type="entry name" value="Transglycosylase_SLT_dom_1"/>
</dbReference>
<proteinExistence type="predicted"/>
<dbReference type="Gene3D" id="1.10.530.10">
    <property type="match status" value="1"/>
</dbReference>
<dbReference type="Pfam" id="PF01464">
    <property type="entry name" value="SLT"/>
    <property type="match status" value="1"/>
</dbReference>
<evidence type="ECO:0000313" key="4">
    <source>
        <dbReference type="EMBL" id="MFI6496138.1"/>
    </source>
</evidence>
<keyword evidence="5" id="KW-1185">Reference proteome</keyword>
<sequence length="327" mass="34702">MRLVLAASLAVVLSGCGTASGLAGRDQLTPAARPGVDGGSAGAGDPGVKKPGTGKPAANESGTGESGTNESGAREPAPDAPIPANPAKLAADLEAATTALYRGIDAWTRSKAAQPPQDVVLYALHHQRIYRTLARNARLSAAVIAKLPKPIAAEARDNVKAVGKLLSMARPISDARRKKMRLAEAEPAARLRGHMVKAEKRFGVEWEVLAAIMLVETKFGRVRSASSTGAQGPMQFMPGTWKAYGMGGDVQDAGDAIMAAANYLKATGAPRNYRRAVFAYNHDVRYVDAVLAHAAQIKRDPRSYYAYYNWQVFVLSKKGDVRLTGPR</sequence>
<dbReference type="Proteomes" id="UP001612741">
    <property type="component" value="Unassembled WGS sequence"/>
</dbReference>
<evidence type="ECO:0000256" key="2">
    <source>
        <dbReference type="SAM" id="SignalP"/>
    </source>
</evidence>
<evidence type="ECO:0000256" key="1">
    <source>
        <dbReference type="SAM" id="MobiDB-lite"/>
    </source>
</evidence>
<feature type="chain" id="PRO_5047345949" evidence="2">
    <location>
        <begin position="20"/>
        <end position="327"/>
    </location>
</feature>
<dbReference type="PROSITE" id="PS51257">
    <property type="entry name" value="PROKAR_LIPOPROTEIN"/>
    <property type="match status" value="1"/>
</dbReference>
<name>A0ABW7YJW4_9ACTN</name>
<dbReference type="CDD" id="cd13399">
    <property type="entry name" value="Slt35-like"/>
    <property type="match status" value="1"/>
</dbReference>
<dbReference type="InterPro" id="IPR023346">
    <property type="entry name" value="Lysozyme-like_dom_sf"/>
</dbReference>
<protein>
    <submittedName>
        <fullName evidence="4">Transglycosylase SLT domain-containing protein</fullName>
    </submittedName>
</protein>
<comment type="caution">
    <text evidence="4">The sequence shown here is derived from an EMBL/GenBank/DDBJ whole genome shotgun (WGS) entry which is preliminary data.</text>
</comment>
<reference evidence="4 5" key="1">
    <citation type="submission" date="2024-10" db="EMBL/GenBank/DDBJ databases">
        <title>The Natural Products Discovery Center: Release of the First 8490 Sequenced Strains for Exploring Actinobacteria Biosynthetic Diversity.</title>
        <authorList>
            <person name="Kalkreuter E."/>
            <person name="Kautsar S.A."/>
            <person name="Yang D."/>
            <person name="Bader C.D."/>
            <person name="Teijaro C.N."/>
            <person name="Fluegel L."/>
            <person name="Davis C.M."/>
            <person name="Simpson J.R."/>
            <person name="Lauterbach L."/>
            <person name="Steele A.D."/>
            <person name="Gui C."/>
            <person name="Meng S."/>
            <person name="Li G."/>
            <person name="Viehrig K."/>
            <person name="Ye F."/>
            <person name="Su P."/>
            <person name="Kiefer A.F."/>
            <person name="Nichols A."/>
            <person name="Cepeda A.J."/>
            <person name="Yan W."/>
            <person name="Fan B."/>
            <person name="Jiang Y."/>
            <person name="Adhikari A."/>
            <person name="Zheng C.-J."/>
            <person name="Schuster L."/>
            <person name="Cowan T.M."/>
            <person name="Smanski M.J."/>
            <person name="Chevrette M.G."/>
            <person name="De Carvalho L.P.S."/>
            <person name="Shen B."/>
        </authorList>
    </citation>
    <scope>NUCLEOTIDE SEQUENCE [LARGE SCALE GENOMIC DNA]</scope>
    <source>
        <strain evidence="4 5">NPDC050545</strain>
    </source>
</reference>
<dbReference type="SUPFAM" id="SSF53955">
    <property type="entry name" value="Lysozyme-like"/>
    <property type="match status" value="1"/>
</dbReference>
<feature type="domain" description="Transglycosylase SLT" evidence="3">
    <location>
        <begin position="197"/>
        <end position="282"/>
    </location>
</feature>
<gene>
    <name evidence="4" type="ORF">ACIBG2_02085</name>
</gene>
<keyword evidence="2" id="KW-0732">Signal</keyword>
<evidence type="ECO:0000313" key="5">
    <source>
        <dbReference type="Proteomes" id="UP001612741"/>
    </source>
</evidence>
<organism evidence="4 5">
    <name type="scientific">Nonomuraea typhae</name>
    <dbReference type="NCBI Taxonomy" id="2603600"/>
    <lineage>
        <taxon>Bacteria</taxon>
        <taxon>Bacillati</taxon>
        <taxon>Actinomycetota</taxon>
        <taxon>Actinomycetes</taxon>
        <taxon>Streptosporangiales</taxon>
        <taxon>Streptosporangiaceae</taxon>
        <taxon>Nonomuraea</taxon>
    </lineage>
</organism>
<feature type="signal peptide" evidence="2">
    <location>
        <begin position="1"/>
        <end position="19"/>
    </location>
</feature>
<accession>A0ABW7YJW4</accession>
<feature type="compositionally biased region" description="Low complexity" evidence="1">
    <location>
        <begin position="59"/>
        <end position="71"/>
    </location>
</feature>
<evidence type="ECO:0000259" key="3">
    <source>
        <dbReference type="Pfam" id="PF01464"/>
    </source>
</evidence>
<feature type="compositionally biased region" description="Gly residues" evidence="1">
    <location>
        <begin position="36"/>
        <end position="45"/>
    </location>
</feature>